<accession>A0ABD6QCD3</accession>
<dbReference type="EMBL" id="MBER01000181">
    <property type="protein sequence ID" value="OMC33128.1"/>
    <property type="molecule type" value="Genomic_DNA"/>
</dbReference>
<keyword evidence="4" id="KW-0560">Oxidoreductase</keyword>
<proteinExistence type="predicted"/>
<gene>
    <name evidence="7" type="ORF">A5742_14630</name>
</gene>
<keyword evidence="2" id="KW-0285">Flavoprotein</keyword>
<dbReference type="GO" id="GO:0016491">
    <property type="term" value="F:oxidoreductase activity"/>
    <property type="evidence" value="ECO:0007669"/>
    <property type="project" value="UniProtKB-KW"/>
</dbReference>
<reference evidence="7 8" key="1">
    <citation type="submission" date="2016-07" db="EMBL/GenBank/DDBJ databases">
        <authorList>
            <person name="Sutton G."/>
            <person name="Brinkac L."/>
            <person name="Sanka R."/>
            <person name="Adams M."/>
            <person name="Lau E."/>
            <person name="Kumar A."/>
            <person name="Macaden R."/>
        </authorList>
    </citation>
    <scope>NUCLEOTIDE SEQUENCE [LARGE SCALE GENOMIC DNA]</scope>
    <source>
        <strain evidence="7 8">GA-0871</strain>
    </source>
</reference>
<dbReference type="Gene3D" id="3.30.390.30">
    <property type="match status" value="1"/>
</dbReference>
<evidence type="ECO:0000256" key="2">
    <source>
        <dbReference type="ARBA" id="ARBA00022630"/>
    </source>
</evidence>
<dbReference type="InterPro" id="IPR028202">
    <property type="entry name" value="Reductase_C"/>
</dbReference>
<dbReference type="PANTHER" id="PTHR43557:SF2">
    <property type="entry name" value="RIESKE DOMAIN-CONTAINING PROTEIN-RELATED"/>
    <property type="match status" value="1"/>
</dbReference>
<comment type="caution">
    <text evidence="7">The sequence shown here is derived from an EMBL/GenBank/DDBJ whole genome shotgun (WGS) entry which is preliminary data.</text>
</comment>
<comment type="cofactor">
    <cofactor evidence="1">
        <name>FAD</name>
        <dbReference type="ChEBI" id="CHEBI:57692"/>
    </cofactor>
</comment>
<evidence type="ECO:0008006" key="9">
    <source>
        <dbReference type="Google" id="ProtNLM"/>
    </source>
</evidence>
<feature type="domain" description="FAD/NAD(P)-binding" evidence="5">
    <location>
        <begin position="7"/>
        <end position="304"/>
    </location>
</feature>
<evidence type="ECO:0000259" key="6">
    <source>
        <dbReference type="Pfam" id="PF14759"/>
    </source>
</evidence>
<keyword evidence="3" id="KW-0274">FAD</keyword>
<protein>
    <recommendedName>
        <fullName evidence="9">Pyridine nucleotide-disulfide oxidoreductase</fullName>
    </recommendedName>
</protein>
<dbReference type="InterPro" id="IPR016156">
    <property type="entry name" value="FAD/NAD-linked_Rdtase_dimer_sf"/>
</dbReference>
<evidence type="ECO:0000256" key="1">
    <source>
        <dbReference type="ARBA" id="ARBA00001974"/>
    </source>
</evidence>
<feature type="domain" description="Reductase C-terminal" evidence="6">
    <location>
        <begin position="325"/>
        <end position="392"/>
    </location>
</feature>
<name>A0ABD6QCD3_MYCFO</name>
<dbReference type="AlphaFoldDB" id="A0ABD6QCD3"/>
<dbReference type="InterPro" id="IPR050446">
    <property type="entry name" value="FAD-oxidoreductase/Apoptosis"/>
</dbReference>
<dbReference type="InterPro" id="IPR023753">
    <property type="entry name" value="FAD/NAD-binding_dom"/>
</dbReference>
<dbReference type="Pfam" id="PF14759">
    <property type="entry name" value="Reductase_C"/>
    <property type="match status" value="1"/>
</dbReference>
<dbReference type="Gene3D" id="3.50.50.60">
    <property type="entry name" value="FAD/NAD(P)-binding domain"/>
    <property type="match status" value="2"/>
</dbReference>
<dbReference type="SUPFAM" id="SSF55424">
    <property type="entry name" value="FAD/NAD-linked reductases, dimerisation (C-terminal) domain"/>
    <property type="match status" value="1"/>
</dbReference>
<evidence type="ECO:0000313" key="7">
    <source>
        <dbReference type="EMBL" id="OMC33128.1"/>
    </source>
</evidence>
<dbReference type="PANTHER" id="PTHR43557">
    <property type="entry name" value="APOPTOSIS-INDUCING FACTOR 1"/>
    <property type="match status" value="1"/>
</dbReference>
<sequence>MGDARRAVIVGAGLAGFRAARALRDGGFAGSVVLVGDEPHYPYDRPPLSKQLLAGTFTAEDCRLAGEVDDIDWRLGSAASSVSTDDRRLVVTDGSELEYDELVIATGRRARPWPGPLPLSGVHTLRTVDDVAGLLAAVRPGTRVVIIGAGFIGCEVAATLRARDVDVTVTSVDPYPMPVMGPEVGARSRDLHEKHGVHWVLGRSVQAIEGNEAVTGVRLDSDELLLADVVLVAIGSVPNSEWLAGTGLSLTGGVVQVDTACRALDLGGEAVPGVWATGDIASWKHRDAQASVCIEHWSNARDMADVVAHNIIGDEERHIASIPAFWSDQYDVKFKSVGYLRGADELVVIEDDPQRNAMLVEARRGGVVIGAIGLNRNKAILGYQRTLRAASAVADG</sequence>
<evidence type="ECO:0000256" key="3">
    <source>
        <dbReference type="ARBA" id="ARBA00022827"/>
    </source>
</evidence>
<dbReference type="RefSeq" id="WP_076208119.1">
    <property type="nucleotide sequence ID" value="NZ_MBER01000181.1"/>
</dbReference>
<dbReference type="PRINTS" id="PR00368">
    <property type="entry name" value="FADPNR"/>
</dbReference>
<evidence type="ECO:0000259" key="5">
    <source>
        <dbReference type="Pfam" id="PF07992"/>
    </source>
</evidence>
<evidence type="ECO:0000256" key="4">
    <source>
        <dbReference type="ARBA" id="ARBA00023002"/>
    </source>
</evidence>
<organism evidence="7 8">
    <name type="scientific">Mycolicibacterium fortuitum</name>
    <name type="common">Mycobacterium fortuitum</name>
    <dbReference type="NCBI Taxonomy" id="1766"/>
    <lineage>
        <taxon>Bacteria</taxon>
        <taxon>Bacillati</taxon>
        <taxon>Actinomycetota</taxon>
        <taxon>Actinomycetes</taxon>
        <taxon>Mycobacteriales</taxon>
        <taxon>Mycobacteriaceae</taxon>
        <taxon>Mycolicibacterium</taxon>
    </lineage>
</organism>
<dbReference type="PRINTS" id="PR00469">
    <property type="entry name" value="PNDRDTASEII"/>
</dbReference>
<dbReference type="Pfam" id="PF07992">
    <property type="entry name" value="Pyr_redox_2"/>
    <property type="match status" value="1"/>
</dbReference>
<evidence type="ECO:0000313" key="8">
    <source>
        <dbReference type="Proteomes" id="UP000187001"/>
    </source>
</evidence>
<dbReference type="SUPFAM" id="SSF51905">
    <property type="entry name" value="FAD/NAD(P)-binding domain"/>
    <property type="match status" value="1"/>
</dbReference>
<dbReference type="InterPro" id="IPR036188">
    <property type="entry name" value="FAD/NAD-bd_sf"/>
</dbReference>
<dbReference type="Proteomes" id="UP000187001">
    <property type="component" value="Unassembled WGS sequence"/>
</dbReference>